<comment type="caution">
    <text evidence="2">The sequence shown here is derived from an EMBL/GenBank/DDBJ whole genome shotgun (WGS) entry which is preliminary data.</text>
</comment>
<proteinExistence type="predicted"/>
<protein>
    <submittedName>
        <fullName evidence="2">Uncharacterized protein</fullName>
    </submittedName>
</protein>
<dbReference type="STRING" id="595434.RISK_003608"/>
<dbReference type="PATRIC" id="fig|595434.4.peg.3433"/>
<evidence type="ECO:0000313" key="2">
    <source>
        <dbReference type="EMBL" id="KLU04554.1"/>
    </source>
</evidence>
<sequence length="45" mass="4901">MTHGGSLREEEKGGEPCRLQGLNEWGAGFLGRRQKKIGAISSAMR</sequence>
<evidence type="ECO:0000256" key="1">
    <source>
        <dbReference type="SAM" id="MobiDB-lite"/>
    </source>
</evidence>
<feature type="region of interest" description="Disordered" evidence="1">
    <location>
        <begin position="1"/>
        <end position="20"/>
    </location>
</feature>
<keyword evidence="3" id="KW-1185">Reference proteome</keyword>
<gene>
    <name evidence="2" type="ORF">RISK_003608</name>
</gene>
<accession>A0A0J1EG88</accession>
<dbReference type="EMBL" id="LECT01000028">
    <property type="protein sequence ID" value="KLU04554.1"/>
    <property type="molecule type" value="Genomic_DNA"/>
</dbReference>
<reference evidence="2" key="1">
    <citation type="submission" date="2015-05" db="EMBL/GenBank/DDBJ databases">
        <title>Permanent draft genome of Rhodopirellula islandicus K833.</title>
        <authorList>
            <person name="Kizina J."/>
            <person name="Richter M."/>
            <person name="Glockner F.O."/>
            <person name="Harder J."/>
        </authorList>
    </citation>
    <scope>NUCLEOTIDE SEQUENCE [LARGE SCALE GENOMIC DNA]</scope>
    <source>
        <strain evidence="2">K833</strain>
    </source>
</reference>
<evidence type="ECO:0000313" key="3">
    <source>
        <dbReference type="Proteomes" id="UP000036367"/>
    </source>
</evidence>
<dbReference type="AlphaFoldDB" id="A0A0J1EG88"/>
<dbReference type="Proteomes" id="UP000036367">
    <property type="component" value="Unassembled WGS sequence"/>
</dbReference>
<feature type="compositionally biased region" description="Basic and acidic residues" evidence="1">
    <location>
        <begin position="1"/>
        <end position="15"/>
    </location>
</feature>
<name>A0A0J1EG88_RHOIS</name>
<organism evidence="2 3">
    <name type="scientific">Rhodopirellula islandica</name>
    <dbReference type="NCBI Taxonomy" id="595434"/>
    <lineage>
        <taxon>Bacteria</taxon>
        <taxon>Pseudomonadati</taxon>
        <taxon>Planctomycetota</taxon>
        <taxon>Planctomycetia</taxon>
        <taxon>Pirellulales</taxon>
        <taxon>Pirellulaceae</taxon>
        <taxon>Rhodopirellula</taxon>
    </lineage>
</organism>